<evidence type="ECO:0000256" key="1">
    <source>
        <dbReference type="ARBA" id="ARBA00004829"/>
    </source>
</evidence>
<sequence>MSTSAQAGSASATSPAAVNPELLLPDQPSSHLPDLETAIEACRRETKRWAKTFYLGTLLMPPAKRRAIWAIYVWCRRTDQLMDSKEAESQPREVLARRLDLWEQRTRRVFKGELFDGPDLALWDCLQNFPQNISPFLDQLEGQRMDLTLLRYPTFEDLKLYCYRVAGTVGLMSQVVMGVDAAFHSAPWSARPDPSDHAVALGIANQLTNILRDVGEDRGRSRIYLPQEDLRRFGYSEQELMAGTVNDNWRALMAFQLERAREWFRCSEQGVRLLSADARWPVWASLRLYRAILSAIERNGYDVFNRRAYVPTPRKLLDLPISFLIAQAR</sequence>
<dbReference type="InterPro" id="IPR044843">
    <property type="entry name" value="Trans_IPPS_bact-type"/>
</dbReference>
<dbReference type="SFLD" id="SFLDG01212">
    <property type="entry name" value="Phytoene_synthase_like"/>
    <property type="match status" value="1"/>
</dbReference>
<dbReference type="EMBL" id="SRMO01000065">
    <property type="protein sequence ID" value="TGG92281.1"/>
    <property type="molecule type" value="Genomic_DNA"/>
</dbReference>
<dbReference type="InterPro" id="IPR002060">
    <property type="entry name" value="Squ/phyt_synthse"/>
</dbReference>
<feature type="compositionally biased region" description="Low complexity" evidence="3">
    <location>
        <begin position="1"/>
        <end position="17"/>
    </location>
</feature>
<gene>
    <name evidence="4" type="ORF">ERJ67_06445</name>
</gene>
<evidence type="ECO:0000313" key="5">
    <source>
        <dbReference type="Proteomes" id="UP000317990"/>
    </source>
</evidence>
<feature type="region of interest" description="Disordered" evidence="3">
    <location>
        <begin position="1"/>
        <end position="31"/>
    </location>
</feature>
<name>A0A524RP99_9CHRO</name>
<dbReference type="SFLD" id="SFLDS00005">
    <property type="entry name" value="Isoprenoid_Synthase_Type_I"/>
    <property type="match status" value="1"/>
</dbReference>
<evidence type="ECO:0000256" key="2">
    <source>
        <dbReference type="ARBA" id="ARBA00022679"/>
    </source>
</evidence>
<comment type="caution">
    <text evidence="4">The sequence shown here is derived from an EMBL/GenBank/DDBJ whole genome shotgun (WGS) entry which is preliminary data.</text>
</comment>
<dbReference type="Pfam" id="PF00494">
    <property type="entry name" value="SQS_PSY"/>
    <property type="match status" value="1"/>
</dbReference>
<organism evidence="4 5">
    <name type="scientific">Aphanocapsa feldmannii 277cV</name>
    <dbReference type="NCBI Taxonomy" id="2507553"/>
    <lineage>
        <taxon>Bacteria</taxon>
        <taxon>Bacillati</taxon>
        <taxon>Cyanobacteriota</taxon>
        <taxon>Cyanophyceae</taxon>
        <taxon>Oscillatoriophycideae</taxon>
        <taxon>Chroococcales</taxon>
        <taxon>Microcystaceae</taxon>
        <taxon>Aphanocapsa</taxon>
    </lineage>
</organism>
<dbReference type="PROSITE" id="PS01045">
    <property type="entry name" value="SQUALEN_PHYTOEN_SYN_2"/>
    <property type="match status" value="1"/>
</dbReference>
<dbReference type="GO" id="GO:0016117">
    <property type="term" value="P:carotenoid biosynthetic process"/>
    <property type="evidence" value="ECO:0007669"/>
    <property type="project" value="UniProtKB-ARBA"/>
</dbReference>
<dbReference type="CDD" id="cd00683">
    <property type="entry name" value="Trans_IPPS_HH"/>
    <property type="match status" value="1"/>
</dbReference>
<comment type="pathway">
    <text evidence="1">Carotenoid biosynthesis.</text>
</comment>
<protein>
    <submittedName>
        <fullName evidence="4">Phytoene synthase</fullName>
    </submittedName>
</protein>
<dbReference type="InterPro" id="IPR008949">
    <property type="entry name" value="Isoprenoid_synthase_dom_sf"/>
</dbReference>
<proteinExistence type="predicted"/>
<dbReference type="Gene3D" id="1.10.600.10">
    <property type="entry name" value="Farnesyl Diphosphate Synthase"/>
    <property type="match status" value="1"/>
</dbReference>
<dbReference type="PROSITE" id="PS01044">
    <property type="entry name" value="SQUALEN_PHYTOEN_SYN_1"/>
    <property type="match status" value="1"/>
</dbReference>
<dbReference type="SFLD" id="SFLDG01018">
    <property type="entry name" value="Squalene/Phytoene_Synthase_Lik"/>
    <property type="match status" value="1"/>
</dbReference>
<dbReference type="PANTHER" id="PTHR31480">
    <property type="entry name" value="BIFUNCTIONAL LYCOPENE CYCLASE/PHYTOENE SYNTHASE"/>
    <property type="match status" value="1"/>
</dbReference>
<dbReference type="GO" id="GO:0051996">
    <property type="term" value="F:squalene synthase [NAD(P)H] activity"/>
    <property type="evidence" value="ECO:0007669"/>
    <property type="project" value="InterPro"/>
</dbReference>
<reference evidence="4 5" key="1">
    <citation type="journal article" date="2019" name="mSystems">
        <title>Life at home and on the roam: Genomic adaptions reflect the dual lifestyle of an intracellular, facultative symbiont.</title>
        <authorList>
            <person name="Burgsdorf I."/>
        </authorList>
    </citation>
    <scope>NUCLEOTIDE SEQUENCE [LARGE SCALE GENOMIC DNA]</scope>
    <source>
        <strain evidence="4">277cV</strain>
    </source>
</reference>
<dbReference type="Proteomes" id="UP000317990">
    <property type="component" value="Unassembled WGS sequence"/>
</dbReference>
<evidence type="ECO:0000256" key="3">
    <source>
        <dbReference type="SAM" id="MobiDB-lite"/>
    </source>
</evidence>
<dbReference type="InterPro" id="IPR033904">
    <property type="entry name" value="Trans_IPPS_HH"/>
</dbReference>
<keyword evidence="2" id="KW-0808">Transferase</keyword>
<dbReference type="GO" id="GO:0004311">
    <property type="term" value="F:geranylgeranyl diphosphate synthase activity"/>
    <property type="evidence" value="ECO:0007669"/>
    <property type="project" value="InterPro"/>
</dbReference>
<dbReference type="InterPro" id="IPR019845">
    <property type="entry name" value="Squalene/phytoene_synthase_CS"/>
</dbReference>
<evidence type="ECO:0000313" key="4">
    <source>
        <dbReference type="EMBL" id="TGG92281.1"/>
    </source>
</evidence>
<accession>A0A524RP99</accession>
<dbReference type="AlphaFoldDB" id="A0A524RP99"/>
<dbReference type="SUPFAM" id="SSF48576">
    <property type="entry name" value="Terpenoid synthases"/>
    <property type="match status" value="1"/>
</dbReference>